<proteinExistence type="predicted"/>
<organism evidence="2 3">
    <name type="scientific">Arcanobacterium hippocoleae</name>
    <dbReference type="NCBI Taxonomy" id="149017"/>
    <lineage>
        <taxon>Bacteria</taxon>
        <taxon>Bacillati</taxon>
        <taxon>Actinomycetota</taxon>
        <taxon>Actinomycetes</taxon>
        <taxon>Actinomycetales</taxon>
        <taxon>Actinomycetaceae</taxon>
        <taxon>Arcanobacterium</taxon>
    </lineage>
</organism>
<accession>A0ABU1T1T9</accession>
<gene>
    <name evidence="2" type="ORF">J2S36_000841</name>
</gene>
<feature type="region of interest" description="Disordered" evidence="1">
    <location>
        <begin position="16"/>
        <end position="35"/>
    </location>
</feature>
<protein>
    <submittedName>
        <fullName evidence="2">Uncharacterized protein</fullName>
    </submittedName>
</protein>
<dbReference type="EMBL" id="JAVDUJ010000001">
    <property type="protein sequence ID" value="MDR6939298.1"/>
    <property type="molecule type" value="Genomic_DNA"/>
</dbReference>
<evidence type="ECO:0000313" key="2">
    <source>
        <dbReference type="EMBL" id="MDR6939298.1"/>
    </source>
</evidence>
<name>A0ABU1T1T9_9ACTO</name>
<dbReference type="RefSeq" id="WP_309957549.1">
    <property type="nucleotide sequence ID" value="NZ_CP136414.1"/>
</dbReference>
<evidence type="ECO:0000256" key="1">
    <source>
        <dbReference type="SAM" id="MobiDB-lite"/>
    </source>
</evidence>
<dbReference type="Proteomes" id="UP001266099">
    <property type="component" value="Unassembled WGS sequence"/>
</dbReference>
<sequence length="79" mass="9017">MLLLGHTLTALLDYGTQGSPPHFLPEQINSREIDPDQNDFTTGNTTKTLHTVKNQTQTVRLIAHFTTLFHHHSHKFRAK</sequence>
<comment type="caution">
    <text evidence="2">The sequence shown here is derived from an EMBL/GenBank/DDBJ whole genome shotgun (WGS) entry which is preliminary data.</text>
</comment>
<reference evidence="2 3" key="1">
    <citation type="submission" date="2023-07" db="EMBL/GenBank/DDBJ databases">
        <title>Sequencing the genomes of 1000 actinobacteria strains.</title>
        <authorList>
            <person name="Klenk H.-P."/>
        </authorList>
    </citation>
    <scope>NUCLEOTIDE SEQUENCE [LARGE SCALE GENOMIC DNA]</scope>
    <source>
        <strain evidence="2 3">DSM 15539</strain>
    </source>
</reference>
<evidence type="ECO:0000313" key="3">
    <source>
        <dbReference type="Proteomes" id="UP001266099"/>
    </source>
</evidence>
<keyword evidence="3" id="KW-1185">Reference proteome</keyword>